<evidence type="ECO:0000313" key="3">
    <source>
        <dbReference type="Proteomes" id="UP000295151"/>
    </source>
</evidence>
<comment type="caution">
    <text evidence="2">The sequence shown here is derived from an EMBL/GenBank/DDBJ whole genome shotgun (WGS) entry which is preliminary data.</text>
</comment>
<feature type="transmembrane region" description="Helical" evidence="1">
    <location>
        <begin position="99"/>
        <end position="122"/>
    </location>
</feature>
<reference evidence="2 3" key="1">
    <citation type="submission" date="2019-03" db="EMBL/GenBank/DDBJ databases">
        <title>Genomic Encyclopedia of Type Strains, Phase III (KMG-III): the genomes of soil and plant-associated and newly described type strains.</title>
        <authorList>
            <person name="Whitman W."/>
        </authorList>
    </citation>
    <scope>NUCLEOTIDE SEQUENCE [LARGE SCALE GENOMIC DNA]</scope>
    <source>
        <strain evidence="2 3">VKM Ac-2575</strain>
    </source>
</reference>
<evidence type="ECO:0000256" key="1">
    <source>
        <dbReference type="SAM" id="Phobius"/>
    </source>
</evidence>
<dbReference type="InterPro" id="IPR025495">
    <property type="entry name" value="DUF4386"/>
</dbReference>
<feature type="transmembrane region" description="Helical" evidence="1">
    <location>
        <begin position="179"/>
        <end position="199"/>
    </location>
</feature>
<keyword evidence="1" id="KW-1133">Transmembrane helix</keyword>
<feature type="transmembrane region" description="Helical" evidence="1">
    <location>
        <begin position="145"/>
        <end position="167"/>
    </location>
</feature>
<feature type="transmembrane region" description="Helical" evidence="1">
    <location>
        <begin position="62"/>
        <end position="87"/>
    </location>
</feature>
<keyword evidence="3" id="KW-1185">Reference proteome</keyword>
<dbReference type="Proteomes" id="UP000295151">
    <property type="component" value="Unassembled WGS sequence"/>
</dbReference>
<gene>
    <name evidence="2" type="ORF">EV138_6446</name>
</gene>
<keyword evidence="1" id="KW-0472">Membrane</keyword>
<proteinExistence type="predicted"/>
<feature type="transmembrane region" description="Helical" evidence="1">
    <location>
        <begin position="21"/>
        <end position="42"/>
    </location>
</feature>
<sequence>MDPAAHRQLSSTAYTRKIATLTGWLMAVTFVASIPAYFVFYAPLRDHPGSITGSGSDPTASVALGAVLELVVIIANVGTAVVPYAIFKRYSESLALGYVAARLVEAMFIAIGIVSVLTFVFLRQEGTAGTDAALGQVFVAIYDRAFLIGPGFFAGVANGMVLGYLMYRSGLVPRRMAMLGLVGGPLIAASGIAVMFDVIGRGGAVQGIATIPEFCWELSFAIYLIVKGFRPSPLLAELDREHLTGAAGS</sequence>
<keyword evidence="1" id="KW-0812">Transmembrane</keyword>
<evidence type="ECO:0000313" key="2">
    <source>
        <dbReference type="EMBL" id="TDU83981.1"/>
    </source>
</evidence>
<feature type="transmembrane region" description="Helical" evidence="1">
    <location>
        <begin position="205"/>
        <end position="226"/>
    </location>
</feature>
<dbReference type="EMBL" id="SOCE01000002">
    <property type="protein sequence ID" value="TDU83981.1"/>
    <property type="molecule type" value="Genomic_DNA"/>
</dbReference>
<accession>A0A4R7SXI1</accession>
<protein>
    <submittedName>
        <fullName evidence="2">Uncharacterized protein DUF4386</fullName>
    </submittedName>
</protein>
<name>A0A4R7SXI1_9ACTN</name>
<dbReference type="AlphaFoldDB" id="A0A4R7SXI1"/>
<organism evidence="2 3">
    <name type="scientific">Kribbella voronezhensis</name>
    <dbReference type="NCBI Taxonomy" id="2512212"/>
    <lineage>
        <taxon>Bacteria</taxon>
        <taxon>Bacillati</taxon>
        <taxon>Actinomycetota</taxon>
        <taxon>Actinomycetes</taxon>
        <taxon>Propionibacteriales</taxon>
        <taxon>Kribbellaceae</taxon>
        <taxon>Kribbella</taxon>
    </lineage>
</organism>
<dbReference type="Pfam" id="PF14329">
    <property type="entry name" value="DUF4386"/>
    <property type="match status" value="1"/>
</dbReference>